<accession>A0A9N9J2G1</accession>
<keyword evidence="2" id="KW-1185">Reference proteome</keyword>
<feature type="non-terminal residue" evidence="1">
    <location>
        <position position="1"/>
    </location>
</feature>
<gene>
    <name evidence="1" type="ORF">CPELLU_LOCUS15198</name>
</gene>
<dbReference type="OrthoDB" id="2401299at2759"/>
<proteinExistence type="predicted"/>
<sequence length="87" mass="10336">MLEWKNDKQSDFAIKSNNSKHITELLEWIIDVPISIKDKTEKTIRKVQDILDPNKNQFQIKLHEKTYIILTYNKAPVAKDLLKEEQK</sequence>
<comment type="caution">
    <text evidence="1">The sequence shown here is derived from an EMBL/GenBank/DDBJ whole genome shotgun (WGS) entry which is preliminary data.</text>
</comment>
<organism evidence="1 2">
    <name type="scientific">Cetraspora pellucida</name>
    <dbReference type="NCBI Taxonomy" id="1433469"/>
    <lineage>
        <taxon>Eukaryota</taxon>
        <taxon>Fungi</taxon>
        <taxon>Fungi incertae sedis</taxon>
        <taxon>Mucoromycota</taxon>
        <taxon>Glomeromycotina</taxon>
        <taxon>Glomeromycetes</taxon>
        <taxon>Diversisporales</taxon>
        <taxon>Gigasporaceae</taxon>
        <taxon>Cetraspora</taxon>
    </lineage>
</organism>
<name>A0A9N9J2G1_9GLOM</name>
<dbReference type="AlphaFoldDB" id="A0A9N9J2G1"/>
<dbReference type="Proteomes" id="UP000789759">
    <property type="component" value="Unassembled WGS sequence"/>
</dbReference>
<dbReference type="EMBL" id="CAJVQA010019455">
    <property type="protein sequence ID" value="CAG8759199.1"/>
    <property type="molecule type" value="Genomic_DNA"/>
</dbReference>
<reference evidence="1" key="1">
    <citation type="submission" date="2021-06" db="EMBL/GenBank/DDBJ databases">
        <authorList>
            <person name="Kallberg Y."/>
            <person name="Tangrot J."/>
            <person name="Rosling A."/>
        </authorList>
    </citation>
    <scope>NUCLEOTIDE SEQUENCE</scope>
    <source>
        <strain evidence="1">FL966</strain>
    </source>
</reference>
<evidence type="ECO:0000313" key="2">
    <source>
        <dbReference type="Proteomes" id="UP000789759"/>
    </source>
</evidence>
<evidence type="ECO:0000313" key="1">
    <source>
        <dbReference type="EMBL" id="CAG8759199.1"/>
    </source>
</evidence>
<protein>
    <submittedName>
        <fullName evidence="1">10526_t:CDS:1</fullName>
    </submittedName>
</protein>